<name>A0AAE0SMZ0_9BIVA</name>
<proteinExistence type="predicted"/>
<dbReference type="Proteomes" id="UP001195483">
    <property type="component" value="Unassembled WGS sequence"/>
</dbReference>
<feature type="compositionally biased region" description="Low complexity" evidence="1">
    <location>
        <begin position="207"/>
        <end position="229"/>
    </location>
</feature>
<sequence length="229" mass="24293">TNDLEARYAMGCISDRACNVMYTSGGPSLGHPNPLTRHGRDVSEIYEISHLKRDLSNISFKRQVRPDGSPMFMGTACEYCCNSSYCNKIKCVNGYVKTAPPTTHTTTLAPTTPKTTKAPITIHQTNAPTTPSPIPTTHAPITPAPTSASTKHILTTHLPTFQATTIALTTPKPTTHAPITPAPTSASTTEKHTTHALTTPAPSIKSTTHNATTPAPTTQSPTNNPITSG</sequence>
<accession>A0AAE0SMZ0</accession>
<evidence type="ECO:0000313" key="2">
    <source>
        <dbReference type="EMBL" id="KAK3594708.1"/>
    </source>
</evidence>
<protein>
    <submittedName>
        <fullName evidence="2">Uncharacterized protein</fullName>
    </submittedName>
</protein>
<comment type="caution">
    <text evidence="2">The sequence shown here is derived from an EMBL/GenBank/DDBJ whole genome shotgun (WGS) entry which is preliminary data.</text>
</comment>
<feature type="compositionally biased region" description="Low complexity" evidence="1">
    <location>
        <begin position="171"/>
        <end position="188"/>
    </location>
</feature>
<feature type="region of interest" description="Disordered" evidence="1">
    <location>
        <begin position="171"/>
        <end position="229"/>
    </location>
</feature>
<organism evidence="2 3">
    <name type="scientific">Potamilus streckersoni</name>
    <dbReference type="NCBI Taxonomy" id="2493646"/>
    <lineage>
        <taxon>Eukaryota</taxon>
        <taxon>Metazoa</taxon>
        <taxon>Spiralia</taxon>
        <taxon>Lophotrochozoa</taxon>
        <taxon>Mollusca</taxon>
        <taxon>Bivalvia</taxon>
        <taxon>Autobranchia</taxon>
        <taxon>Heteroconchia</taxon>
        <taxon>Palaeoheterodonta</taxon>
        <taxon>Unionida</taxon>
        <taxon>Unionoidea</taxon>
        <taxon>Unionidae</taxon>
        <taxon>Ambleminae</taxon>
        <taxon>Lampsilini</taxon>
        <taxon>Potamilus</taxon>
    </lineage>
</organism>
<dbReference type="EMBL" id="JAEAOA010000143">
    <property type="protein sequence ID" value="KAK3594708.1"/>
    <property type="molecule type" value="Genomic_DNA"/>
</dbReference>
<gene>
    <name evidence="2" type="ORF">CHS0354_001530</name>
</gene>
<evidence type="ECO:0000256" key="1">
    <source>
        <dbReference type="SAM" id="MobiDB-lite"/>
    </source>
</evidence>
<reference evidence="2" key="1">
    <citation type="journal article" date="2021" name="Genome Biol. Evol.">
        <title>A High-Quality Reference Genome for a Parasitic Bivalve with Doubly Uniparental Inheritance (Bivalvia: Unionida).</title>
        <authorList>
            <person name="Smith C.H."/>
        </authorList>
    </citation>
    <scope>NUCLEOTIDE SEQUENCE</scope>
    <source>
        <strain evidence="2">CHS0354</strain>
    </source>
</reference>
<keyword evidence="3" id="KW-1185">Reference proteome</keyword>
<reference evidence="2" key="3">
    <citation type="submission" date="2023-05" db="EMBL/GenBank/DDBJ databases">
        <authorList>
            <person name="Smith C.H."/>
        </authorList>
    </citation>
    <scope>NUCLEOTIDE SEQUENCE</scope>
    <source>
        <strain evidence="2">CHS0354</strain>
        <tissue evidence="2">Mantle</tissue>
    </source>
</reference>
<reference evidence="2" key="2">
    <citation type="journal article" date="2021" name="Genome Biol. Evol.">
        <title>Developing a high-quality reference genome for a parasitic bivalve with doubly uniparental inheritance (Bivalvia: Unionida).</title>
        <authorList>
            <person name="Smith C.H."/>
        </authorList>
    </citation>
    <scope>NUCLEOTIDE SEQUENCE</scope>
    <source>
        <strain evidence="2">CHS0354</strain>
        <tissue evidence="2">Mantle</tissue>
    </source>
</reference>
<evidence type="ECO:0000313" key="3">
    <source>
        <dbReference type="Proteomes" id="UP001195483"/>
    </source>
</evidence>
<feature type="non-terminal residue" evidence="2">
    <location>
        <position position="1"/>
    </location>
</feature>
<dbReference type="AlphaFoldDB" id="A0AAE0SMZ0"/>